<organism evidence="3 4">
    <name type="scientific">Limosilactobacillus reuteri</name>
    <name type="common">Lactobacillus reuteri</name>
    <dbReference type="NCBI Taxonomy" id="1598"/>
    <lineage>
        <taxon>Bacteria</taxon>
        <taxon>Bacillati</taxon>
        <taxon>Bacillota</taxon>
        <taxon>Bacilli</taxon>
        <taxon>Lactobacillales</taxon>
        <taxon>Lactobacillaceae</taxon>
        <taxon>Limosilactobacillus</taxon>
    </lineage>
</organism>
<keyword evidence="1" id="KW-0175">Coiled coil</keyword>
<evidence type="ECO:0000256" key="2">
    <source>
        <dbReference type="SAM" id="MobiDB-lite"/>
    </source>
</evidence>
<dbReference type="RefSeq" id="WP_153703651.1">
    <property type="nucleotide sequence ID" value="NZ_WJND01000001.1"/>
</dbReference>
<comment type="caution">
    <text evidence="3">The sequence shown here is derived from an EMBL/GenBank/DDBJ whole genome shotgun (WGS) entry which is preliminary data.</text>
</comment>
<dbReference type="AlphaFoldDB" id="A0A7X2FYN6"/>
<sequence>MADVNMADVNMALKQAQATYEQAQQSYEKFNQKYREAKQAVLSAQSTFAGVQTIGDRTTIETSSQLLKNVQNNLDRISANLLVAKENVKAARNNLENAKKAVELEEKNHQPLKQPLYTTISTSYGEIKITKKNKPKSSQERVEKEQKDAPVKMTRAEYRQKLNEHK</sequence>
<protein>
    <submittedName>
        <fullName evidence="3">Uncharacterized protein</fullName>
    </submittedName>
</protein>
<reference evidence="3 4" key="1">
    <citation type="submission" date="2019-11" db="EMBL/GenBank/DDBJ databases">
        <title>Draft genome sequence of 12 host-associated Lactobacillus reuteri rodent strains.</title>
        <authorList>
            <person name="Zhang S."/>
            <person name="Ozcam M."/>
            <person name="Van Pijkeren J.P."/>
        </authorList>
    </citation>
    <scope>NUCLEOTIDE SEQUENCE [LARGE SCALE GENOMIC DNA]</scope>
    <source>
        <strain evidence="3 4">N4I</strain>
    </source>
</reference>
<feature type="compositionally biased region" description="Basic and acidic residues" evidence="2">
    <location>
        <begin position="137"/>
        <end position="166"/>
    </location>
</feature>
<name>A0A7X2FYN6_LIMRT</name>
<feature type="coiled-coil region" evidence="1">
    <location>
        <begin position="6"/>
        <end position="108"/>
    </location>
</feature>
<evidence type="ECO:0000313" key="3">
    <source>
        <dbReference type="EMBL" id="MRG88507.1"/>
    </source>
</evidence>
<feature type="region of interest" description="Disordered" evidence="2">
    <location>
        <begin position="128"/>
        <end position="166"/>
    </location>
</feature>
<evidence type="ECO:0000313" key="4">
    <source>
        <dbReference type="Proteomes" id="UP000460207"/>
    </source>
</evidence>
<dbReference type="Proteomes" id="UP000460207">
    <property type="component" value="Unassembled WGS sequence"/>
</dbReference>
<dbReference type="EMBL" id="WJND01000001">
    <property type="protein sequence ID" value="MRG88507.1"/>
    <property type="molecule type" value="Genomic_DNA"/>
</dbReference>
<accession>A0A7X2FYN6</accession>
<proteinExistence type="predicted"/>
<evidence type="ECO:0000256" key="1">
    <source>
        <dbReference type="SAM" id="Coils"/>
    </source>
</evidence>
<gene>
    <name evidence="3" type="ORF">GIX76_00540</name>
</gene>